<dbReference type="InterPro" id="IPR045505">
    <property type="entry name" value="DUF6486"/>
</dbReference>
<evidence type="ECO:0000313" key="4">
    <source>
        <dbReference type="Proteomes" id="UP001143810"/>
    </source>
</evidence>
<dbReference type="EMBL" id="JAMZED010000133">
    <property type="protein sequence ID" value="MCR6506502.1"/>
    <property type="molecule type" value="Genomic_DNA"/>
</dbReference>
<dbReference type="NCBIfam" id="NF033879">
    <property type="entry name" value="smalltalk"/>
    <property type="match status" value="1"/>
</dbReference>
<name>A0A9X2NZX3_9BACE</name>
<protein>
    <submittedName>
        <fullName evidence="2">Smalltalk protein</fullName>
    </submittedName>
</protein>
<dbReference type="AlphaFoldDB" id="A0A9X2NZX3"/>
<accession>A0A9X2NZX3</accession>
<reference evidence="2" key="1">
    <citation type="journal article" date="2022" name="Arch. Microbiol.">
        <title>Bacteroides muris sp. nov. isolated from the cecum of wild-derived house mice.</title>
        <authorList>
            <person name="Fokt H."/>
            <person name="Unni R."/>
            <person name="Repnik U."/>
            <person name="Schmitz R.A."/>
            <person name="Bramkamp M."/>
            <person name="Baines J.F."/>
            <person name="Unterweger D."/>
        </authorList>
    </citation>
    <scope>NUCLEOTIDE SEQUENCE</scope>
    <source>
        <strain evidence="1">KH365_2</strain>
        <strain evidence="2">KH569_7</strain>
    </source>
</reference>
<evidence type="ECO:0000313" key="2">
    <source>
        <dbReference type="EMBL" id="MCR6509008.1"/>
    </source>
</evidence>
<dbReference type="EMBL" id="JAMZEE010000032">
    <property type="protein sequence ID" value="MCR6509008.1"/>
    <property type="molecule type" value="Genomic_DNA"/>
</dbReference>
<evidence type="ECO:0000313" key="1">
    <source>
        <dbReference type="EMBL" id="MCR6506502.1"/>
    </source>
</evidence>
<dbReference type="Proteomes" id="UP001143810">
    <property type="component" value="Unassembled WGS sequence"/>
</dbReference>
<proteinExistence type="predicted"/>
<sequence>MKKTWNVILKLIIAVASAVAGVIGRQTMIF</sequence>
<comment type="caution">
    <text evidence="2">The sequence shown here is derived from an EMBL/GenBank/DDBJ whole genome shotgun (WGS) entry which is preliminary data.</text>
</comment>
<dbReference type="Pfam" id="PF20096">
    <property type="entry name" value="DUF6486"/>
    <property type="match status" value="1"/>
</dbReference>
<dbReference type="RefSeq" id="WP_168354289.1">
    <property type="nucleotide sequence ID" value="NZ_JAMZED010000133.1"/>
</dbReference>
<gene>
    <name evidence="2" type="ORF">M1B78_12775</name>
    <name evidence="1" type="ORF">M1B79_18065</name>
</gene>
<evidence type="ECO:0000313" key="3">
    <source>
        <dbReference type="Proteomes" id="UP001143192"/>
    </source>
</evidence>
<reference evidence="2" key="2">
    <citation type="submission" date="2022-04" db="EMBL/GenBank/DDBJ databases">
        <authorList>
            <person name="Fokt H."/>
            <person name="Baines J."/>
        </authorList>
    </citation>
    <scope>NUCLEOTIDE SEQUENCE</scope>
    <source>
        <strain evidence="1">KH365_2</strain>
        <strain evidence="2">KH569_7</strain>
    </source>
</reference>
<keyword evidence="3" id="KW-1185">Reference proteome</keyword>
<organism evidence="2 4">
    <name type="scientific">Bacteroides muris</name>
    <name type="common">ex Fokt et al. 2023</name>
    <dbReference type="NCBI Taxonomy" id="2937417"/>
    <lineage>
        <taxon>Bacteria</taxon>
        <taxon>Pseudomonadati</taxon>
        <taxon>Bacteroidota</taxon>
        <taxon>Bacteroidia</taxon>
        <taxon>Bacteroidales</taxon>
        <taxon>Bacteroidaceae</taxon>
        <taxon>Bacteroides</taxon>
    </lineage>
</organism>
<dbReference type="Proteomes" id="UP001143192">
    <property type="component" value="Unassembled WGS sequence"/>
</dbReference>